<keyword evidence="1" id="KW-0812">Transmembrane</keyword>
<gene>
    <name evidence="3" type="ORF">JW646_06690</name>
</gene>
<dbReference type="InterPro" id="IPR018649">
    <property type="entry name" value="SHOCT"/>
</dbReference>
<feature type="domain" description="SHOCT" evidence="2">
    <location>
        <begin position="625"/>
        <end position="652"/>
    </location>
</feature>
<feature type="transmembrane region" description="Helical" evidence="1">
    <location>
        <begin position="12"/>
        <end position="31"/>
    </location>
</feature>
<keyword evidence="4" id="KW-1185">Reference proteome</keyword>
<reference evidence="3 4" key="1">
    <citation type="journal article" date="2023" name="Int. J. Syst. Evol. Microbiol.">
        <title>Terrisporobacter hibernicus sp. nov., isolated from bovine faeces in Northern Ireland.</title>
        <authorList>
            <person name="Mitchell M."/>
            <person name="Nguyen S.V."/>
            <person name="Connor M."/>
            <person name="Fairley D.J."/>
            <person name="Donoghue O."/>
            <person name="Marshall H."/>
            <person name="Koolman L."/>
            <person name="McMullan G."/>
            <person name="Schaffer K.E."/>
            <person name="McGrath J.W."/>
            <person name="Fanning S."/>
        </authorList>
    </citation>
    <scope>NUCLEOTIDE SEQUENCE [LARGE SCALE GENOMIC DNA]</scope>
    <source>
        <strain evidence="3 4">MCA3</strain>
    </source>
</reference>
<feature type="transmembrane region" description="Helical" evidence="1">
    <location>
        <begin position="112"/>
        <end position="132"/>
    </location>
</feature>
<evidence type="ECO:0000313" key="3">
    <source>
        <dbReference type="EMBL" id="UEL49128.1"/>
    </source>
</evidence>
<dbReference type="Pfam" id="PF09851">
    <property type="entry name" value="SHOCT"/>
    <property type="match status" value="1"/>
</dbReference>
<feature type="transmembrane region" description="Helical" evidence="1">
    <location>
        <begin position="37"/>
        <end position="59"/>
    </location>
</feature>
<sequence length="652" mass="76086">MDYKKNVIKTISYLWIIVAFVFCAINHLFEFRIMNEFIINAFMLKILIVMIIIPIIILLKTMIKEELEKREKEKDFKLKIGVVITIISLISFIFISTSYYEWSHGGSGISTYGMNFMGMLCVTVFTIGIILIKSPIKKLNSKLKTIILKEEEQAKFEENQASWYGVEKLKNCCQMEIDRIAKTRSLSSDIEYNQKEYIKQEDERQSLNNDKTNLSWDLIENEKRFKKLQSELSKAVISNVIPKEEIFSSMEITQTKLKISETGAIEITVKVKNNTTYHIDGSIRAIFYDENNKKIGIANLVLPYLGIVDEGYVKGICIDTEENQKYSVKYEVNNLWVIQSLPNVDDENLMEVLRKLKTKKIDLSWAKIKDTKNLKKIIDEDTNIYYDNIVDLGNVEYSNDLIKIFKNIELVDLDSDYDMRRELANILEISDINFSTAYNQLKKSSAIKIEDGFIKVVKWDIEMTEEDFYNLKSKIKSMSYEKLAKLNNKMRKMRDRTGSKYKSGRRKYDLIRFNYIGKKIQLSDKYGVPNKNGVYEINQKSSLINYLNKEVTDGDSLYFFLERIKSNGIGVRLAPEVVKLRKEIIEGSMTSQEEQIKIDEIMMKFNFKQIPKVNENNNYEKASQQQLRNLKSLLDEGIITQEEFNNKKKALL</sequence>
<dbReference type="EMBL" id="CP081135">
    <property type="protein sequence ID" value="UEL49128.1"/>
    <property type="molecule type" value="Genomic_DNA"/>
</dbReference>
<proteinExistence type="predicted"/>
<evidence type="ECO:0000259" key="2">
    <source>
        <dbReference type="Pfam" id="PF09851"/>
    </source>
</evidence>
<name>A0AAX2ZIJ5_9FIRM</name>
<dbReference type="Proteomes" id="UP001198983">
    <property type="component" value="Chromosome"/>
</dbReference>
<keyword evidence="1" id="KW-1133">Transmembrane helix</keyword>
<protein>
    <submittedName>
        <fullName evidence="3">SHOCT domain-containing protein</fullName>
    </submittedName>
</protein>
<dbReference type="RefSeq" id="WP_228416995.1">
    <property type="nucleotide sequence ID" value="NZ_CP081135.1"/>
</dbReference>
<dbReference type="KEGG" id="tem:JW646_06690"/>
<organism evidence="3 4">
    <name type="scientific">Terrisporobacter hibernicus</name>
    <dbReference type="NCBI Taxonomy" id="2813371"/>
    <lineage>
        <taxon>Bacteria</taxon>
        <taxon>Bacillati</taxon>
        <taxon>Bacillota</taxon>
        <taxon>Clostridia</taxon>
        <taxon>Peptostreptococcales</taxon>
        <taxon>Peptostreptococcaceae</taxon>
        <taxon>Terrisporobacter</taxon>
    </lineage>
</organism>
<keyword evidence="1" id="KW-0472">Membrane</keyword>
<evidence type="ECO:0000313" key="4">
    <source>
        <dbReference type="Proteomes" id="UP001198983"/>
    </source>
</evidence>
<dbReference type="AlphaFoldDB" id="A0AAX2ZIJ5"/>
<accession>A0AAX2ZIJ5</accession>
<feature type="transmembrane region" description="Helical" evidence="1">
    <location>
        <begin position="80"/>
        <end position="100"/>
    </location>
</feature>
<evidence type="ECO:0000256" key="1">
    <source>
        <dbReference type="SAM" id="Phobius"/>
    </source>
</evidence>